<keyword evidence="3" id="KW-1185">Reference proteome</keyword>
<dbReference type="NCBIfam" id="TIGR02046">
    <property type="entry name" value="sdhC_b558_fam"/>
    <property type="match status" value="1"/>
</dbReference>
<dbReference type="SUPFAM" id="SSF81343">
    <property type="entry name" value="Fumarate reductase respiratory complex transmembrane subunits"/>
    <property type="match status" value="1"/>
</dbReference>
<dbReference type="Gene3D" id="1.20.1300.10">
    <property type="entry name" value="Fumarate reductase/succinate dehydrogenase, transmembrane subunit"/>
    <property type="match status" value="1"/>
</dbReference>
<feature type="transmembrane region" description="Helical" evidence="1">
    <location>
        <begin position="12"/>
        <end position="34"/>
    </location>
</feature>
<accession>H5UPC0</accession>
<dbReference type="InterPro" id="IPR034804">
    <property type="entry name" value="SQR/QFR_C/D"/>
</dbReference>
<feature type="transmembrane region" description="Helical" evidence="1">
    <location>
        <begin position="68"/>
        <end position="90"/>
    </location>
</feature>
<gene>
    <name evidence="2" type="primary">sdhC</name>
    <name evidence="2" type="ORF">MOPEL_021_00140</name>
</gene>
<dbReference type="eggNOG" id="ENOG5030UAY">
    <property type="taxonomic scope" value="Bacteria"/>
</dbReference>
<evidence type="ECO:0000256" key="1">
    <source>
        <dbReference type="SAM" id="Phobius"/>
    </source>
</evidence>
<evidence type="ECO:0000313" key="2">
    <source>
        <dbReference type="EMBL" id="GAB47578.1"/>
    </source>
</evidence>
<dbReference type="GO" id="GO:0016020">
    <property type="term" value="C:membrane"/>
    <property type="evidence" value="ECO:0007669"/>
    <property type="project" value="InterPro"/>
</dbReference>
<keyword evidence="1" id="KW-0472">Membrane</keyword>
<dbReference type="AlphaFoldDB" id="H5UPC0"/>
<keyword evidence="1" id="KW-1133">Transmembrane helix</keyword>
<evidence type="ECO:0000313" key="3">
    <source>
        <dbReference type="Proteomes" id="UP000004367"/>
    </source>
</evidence>
<protein>
    <submittedName>
        <fullName evidence="2">Succinate dehydrogenase cytochrome b subunit</fullName>
    </submittedName>
</protein>
<feature type="transmembrane region" description="Helical" evidence="1">
    <location>
        <begin position="167"/>
        <end position="190"/>
    </location>
</feature>
<dbReference type="RefSeq" id="WP_009481476.1">
    <property type="nucleotide sequence ID" value="NZ_BAFE01000020.1"/>
</dbReference>
<dbReference type="Proteomes" id="UP000004367">
    <property type="component" value="Unassembled WGS sequence"/>
</dbReference>
<keyword evidence="1" id="KW-0812">Transmembrane</keyword>
<reference evidence="2 3" key="1">
    <citation type="submission" date="2012-02" db="EMBL/GenBank/DDBJ databases">
        <title>Whole genome shotgun sequence of Mobilicoccus pelagius NBRC 104925.</title>
        <authorList>
            <person name="Yoshida Y."/>
            <person name="Hosoyama A."/>
            <person name="Tsuchikane K."/>
            <person name="Katsumata H."/>
            <person name="Yamazaki S."/>
            <person name="Fujita N."/>
        </authorList>
    </citation>
    <scope>NUCLEOTIDE SEQUENCE [LARGE SCALE GENOMIC DNA]</scope>
    <source>
        <strain evidence="2 3">NBRC 104925</strain>
    </source>
</reference>
<proteinExistence type="predicted"/>
<feature type="transmembrane region" description="Helical" evidence="1">
    <location>
        <begin position="110"/>
        <end position="130"/>
    </location>
</feature>
<comment type="caution">
    <text evidence="2">The sequence shown here is derived from an EMBL/GenBank/DDBJ whole genome shotgun (WGS) entry which is preliminary data.</text>
</comment>
<sequence length="231" mass="23997">MTGRPRTGVPLWVLKLTMSVTGIVWAGFALVHLIGNLKVYGGAQGFDSYAHWLRVVGYPPVPHEGVLWSLRVLLVVALVAHVAAALALAVRARRARGGVRARHTTGRSRAAGAMLPTGLLLLVFLGLHVLDLTLGVAPAASPQFTGAGSAGSPYANLVASFTRPVTATFYVLAMLALAAHLWHGTVLAANDLGVTGARARRVMVWIAGLLAVAVVLGNAGIPLAVQMGVLS</sequence>
<dbReference type="InterPro" id="IPR011138">
    <property type="entry name" value="Cytochrome_b-558"/>
</dbReference>
<dbReference type="EMBL" id="BAFE01000020">
    <property type="protein sequence ID" value="GAB47578.1"/>
    <property type="molecule type" value="Genomic_DNA"/>
</dbReference>
<dbReference type="STRING" id="1089455.MOPEL_021_00140"/>
<feature type="transmembrane region" description="Helical" evidence="1">
    <location>
        <begin position="202"/>
        <end position="225"/>
    </location>
</feature>
<organism evidence="2 3">
    <name type="scientific">Mobilicoccus pelagius NBRC 104925</name>
    <dbReference type="NCBI Taxonomy" id="1089455"/>
    <lineage>
        <taxon>Bacteria</taxon>
        <taxon>Bacillati</taxon>
        <taxon>Actinomycetota</taxon>
        <taxon>Actinomycetes</taxon>
        <taxon>Micrococcales</taxon>
        <taxon>Dermatophilaceae</taxon>
        <taxon>Mobilicoccus</taxon>
    </lineage>
</organism>
<name>H5UPC0_9MICO</name>